<evidence type="ECO:0000313" key="1">
    <source>
        <dbReference type="EMBL" id="ESS57389.1"/>
    </source>
</evidence>
<accession>A0ABN0Q5Q4</accession>
<evidence type="ECO:0000313" key="2">
    <source>
        <dbReference type="Proteomes" id="UP000017834"/>
    </source>
</evidence>
<dbReference type="EMBL" id="AXOM01000048">
    <property type="protein sequence ID" value="ESS57389.1"/>
    <property type="molecule type" value="Genomic_DNA"/>
</dbReference>
<keyword evidence="2" id="KW-1185">Reference proteome</keyword>
<sequence length="54" mass="6005">MSIRTMYSSFDRVTTSQESSAAANQAFGFEEMLTELEVIVEEAVVRLAEEEEAA</sequence>
<protein>
    <submittedName>
        <fullName evidence="1">Uncharacterized protein</fullName>
    </submittedName>
</protein>
<proteinExistence type="predicted"/>
<comment type="caution">
    <text evidence="1">The sequence shown here is derived from an EMBL/GenBank/DDBJ whole genome shotgun (WGS) entry which is preliminary data.</text>
</comment>
<name>A0ABN0Q5Q4_ENTCL</name>
<gene>
    <name evidence="1" type="ORF">EDP2_748</name>
</gene>
<dbReference type="Proteomes" id="UP000017834">
    <property type="component" value="Unassembled WGS sequence"/>
</dbReference>
<organism evidence="1 2">
    <name type="scientific">Enterobacter cloacae S611</name>
    <dbReference type="NCBI Taxonomy" id="1399146"/>
    <lineage>
        <taxon>Bacteria</taxon>
        <taxon>Pseudomonadati</taxon>
        <taxon>Pseudomonadota</taxon>
        <taxon>Gammaproteobacteria</taxon>
        <taxon>Enterobacterales</taxon>
        <taxon>Enterobacteriaceae</taxon>
        <taxon>Enterobacter</taxon>
        <taxon>Enterobacter cloacae complex</taxon>
    </lineage>
</organism>
<reference evidence="1 2" key="1">
    <citation type="journal article" date="2014" name="Genome Announc.">
        <title>Draft Genome Sequence of Enterobacter cloacae Strain S611.</title>
        <authorList>
            <person name="Wang D."/>
            <person name="Han C.S."/>
            <person name="Dichosa A.E."/>
            <person name="Gleasner C.D."/>
            <person name="Johnson S.L."/>
            <person name="Daligault H.E."/>
            <person name="Davenport K.W."/>
            <person name="Li P.E."/>
            <person name="Pierson E.A."/>
            <person name="Pierson L.S.III."/>
        </authorList>
    </citation>
    <scope>NUCLEOTIDE SEQUENCE [LARGE SCALE GENOMIC DNA]</scope>
    <source>
        <strain evidence="1 2">S611</strain>
    </source>
</reference>